<dbReference type="Proteomes" id="UP000268014">
    <property type="component" value="Unassembled WGS sequence"/>
</dbReference>
<accession>A0A0N4X9U9</accession>
<keyword evidence="2" id="KW-1185">Reference proteome</keyword>
<evidence type="ECO:0000313" key="1">
    <source>
        <dbReference type="EMBL" id="VDO88083.1"/>
    </source>
</evidence>
<sequence length="100" mass="10976">MATTEPIAKNTSPFLSIFHRKKRVNGAKSSDDIKAAAGPPREQLNSIVSIACSAEVPKPDEHDNGSAIGRPHFGAGRIRKLNWEYLLNKANSIYKMSWGL</sequence>
<organism evidence="3">
    <name type="scientific">Haemonchus placei</name>
    <name type="common">Barber's pole worm</name>
    <dbReference type="NCBI Taxonomy" id="6290"/>
    <lineage>
        <taxon>Eukaryota</taxon>
        <taxon>Metazoa</taxon>
        <taxon>Ecdysozoa</taxon>
        <taxon>Nematoda</taxon>
        <taxon>Chromadorea</taxon>
        <taxon>Rhabditida</taxon>
        <taxon>Rhabditina</taxon>
        <taxon>Rhabditomorpha</taxon>
        <taxon>Strongyloidea</taxon>
        <taxon>Trichostrongylidae</taxon>
        <taxon>Haemonchus</taxon>
    </lineage>
</organism>
<evidence type="ECO:0000313" key="3">
    <source>
        <dbReference type="WBParaSite" id="HPLM_0002114401-mRNA-1"/>
    </source>
</evidence>
<dbReference type="EMBL" id="UZAF01023004">
    <property type="protein sequence ID" value="VDO88083.1"/>
    <property type="molecule type" value="Genomic_DNA"/>
</dbReference>
<reference evidence="3" key="1">
    <citation type="submission" date="2017-02" db="UniProtKB">
        <authorList>
            <consortium name="WormBaseParasite"/>
        </authorList>
    </citation>
    <scope>IDENTIFICATION</scope>
</reference>
<reference evidence="1 2" key="2">
    <citation type="submission" date="2018-11" db="EMBL/GenBank/DDBJ databases">
        <authorList>
            <consortium name="Pathogen Informatics"/>
        </authorList>
    </citation>
    <scope>NUCLEOTIDE SEQUENCE [LARGE SCALE GENOMIC DNA]</scope>
    <source>
        <strain evidence="1 2">MHpl1</strain>
    </source>
</reference>
<protein>
    <submittedName>
        <fullName evidence="3">PEST proteolytic signal-containing nuclear protein</fullName>
    </submittedName>
</protein>
<name>A0A0N4X9U9_HAEPC</name>
<dbReference type="AlphaFoldDB" id="A0A0N4X9U9"/>
<dbReference type="WBParaSite" id="HPLM_0002114401-mRNA-1">
    <property type="protein sequence ID" value="HPLM_0002114401-mRNA-1"/>
    <property type="gene ID" value="HPLM_0002114401"/>
</dbReference>
<evidence type="ECO:0000313" key="2">
    <source>
        <dbReference type="Proteomes" id="UP000268014"/>
    </source>
</evidence>
<dbReference type="OrthoDB" id="10526682at2759"/>
<gene>
    <name evidence="1" type="ORF">HPLM_LOCUS21133</name>
</gene>
<proteinExistence type="predicted"/>